<evidence type="ECO:0000313" key="2">
    <source>
        <dbReference type="EMBL" id="KAH7982646.1"/>
    </source>
</evidence>
<dbReference type="Proteomes" id="UP000821837">
    <property type="component" value="Chromosome 1"/>
</dbReference>
<feature type="signal peptide" evidence="1">
    <location>
        <begin position="1"/>
        <end position="24"/>
    </location>
</feature>
<keyword evidence="3" id="KW-1185">Reference proteome</keyword>
<evidence type="ECO:0000313" key="3">
    <source>
        <dbReference type="Proteomes" id="UP000821837"/>
    </source>
</evidence>
<keyword evidence="1" id="KW-0732">Signal</keyword>
<dbReference type="AlphaFoldDB" id="A0A9D4QJU8"/>
<name>A0A9D4QJU8_RHISA</name>
<gene>
    <name evidence="2" type="ORF">HPB52_006267</name>
</gene>
<accession>A0A9D4QJU8</accession>
<organism evidence="2 3">
    <name type="scientific">Rhipicephalus sanguineus</name>
    <name type="common">Brown dog tick</name>
    <name type="synonym">Ixodes sanguineus</name>
    <dbReference type="NCBI Taxonomy" id="34632"/>
    <lineage>
        <taxon>Eukaryota</taxon>
        <taxon>Metazoa</taxon>
        <taxon>Ecdysozoa</taxon>
        <taxon>Arthropoda</taxon>
        <taxon>Chelicerata</taxon>
        <taxon>Arachnida</taxon>
        <taxon>Acari</taxon>
        <taxon>Parasitiformes</taxon>
        <taxon>Ixodida</taxon>
        <taxon>Ixodoidea</taxon>
        <taxon>Ixodidae</taxon>
        <taxon>Rhipicephalinae</taxon>
        <taxon>Rhipicephalus</taxon>
        <taxon>Rhipicephalus</taxon>
    </lineage>
</organism>
<proteinExistence type="predicted"/>
<dbReference type="EMBL" id="JABSTV010001245">
    <property type="protein sequence ID" value="KAH7982646.1"/>
    <property type="molecule type" value="Genomic_DNA"/>
</dbReference>
<protein>
    <submittedName>
        <fullName evidence="2">Uncharacterized protein</fullName>
    </submittedName>
</protein>
<sequence length="117" mass="13047">MKTRRWLAIVAFCAFLSHVPVSLAHHVEEFSPNVTVPPTQRSPPQNLAAKIRHFAGNLAQSVPPWVKQRMLEAEISVECSLGLLKTLRGLSNLEPWALRTRGTRHMCLNAPSIKCGQ</sequence>
<reference evidence="2" key="1">
    <citation type="journal article" date="2020" name="Cell">
        <title>Large-Scale Comparative Analyses of Tick Genomes Elucidate Their Genetic Diversity and Vector Capacities.</title>
        <authorList>
            <consortium name="Tick Genome and Microbiome Consortium (TIGMIC)"/>
            <person name="Jia N."/>
            <person name="Wang J."/>
            <person name="Shi W."/>
            <person name="Du L."/>
            <person name="Sun Y."/>
            <person name="Zhan W."/>
            <person name="Jiang J.F."/>
            <person name="Wang Q."/>
            <person name="Zhang B."/>
            <person name="Ji P."/>
            <person name="Bell-Sakyi L."/>
            <person name="Cui X.M."/>
            <person name="Yuan T.T."/>
            <person name="Jiang B.G."/>
            <person name="Yang W.F."/>
            <person name="Lam T.T."/>
            <person name="Chang Q.C."/>
            <person name="Ding S.J."/>
            <person name="Wang X.J."/>
            <person name="Zhu J.G."/>
            <person name="Ruan X.D."/>
            <person name="Zhao L."/>
            <person name="Wei J.T."/>
            <person name="Ye R.Z."/>
            <person name="Que T.C."/>
            <person name="Du C.H."/>
            <person name="Zhou Y.H."/>
            <person name="Cheng J.X."/>
            <person name="Dai P.F."/>
            <person name="Guo W.B."/>
            <person name="Han X.H."/>
            <person name="Huang E.J."/>
            <person name="Li L.F."/>
            <person name="Wei W."/>
            <person name="Gao Y.C."/>
            <person name="Liu J.Z."/>
            <person name="Shao H.Z."/>
            <person name="Wang X."/>
            <person name="Wang C.C."/>
            <person name="Yang T.C."/>
            <person name="Huo Q.B."/>
            <person name="Li W."/>
            <person name="Chen H.Y."/>
            <person name="Chen S.E."/>
            <person name="Zhou L.G."/>
            <person name="Ni X.B."/>
            <person name="Tian J.H."/>
            <person name="Sheng Y."/>
            <person name="Liu T."/>
            <person name="Pan Y.S."/>
            <person name="Xia L.Y."/>
            <person name="Li J."/>
            <person name="Zhao F."/>
            <person name="Cao W.C."/>
        </authorList>
    </citation>
    <scope>NUCLEOTIDE SEQUENCE</scope>
    <source>
        <strain evidence="2">Rsan-2018</strain>
    </source>
</reference>
<reference evidence="2" key="2">
    <citation type="submission" date="2021-09" db="EMBL/GenBank/DDBJ databases">
        <authorList>
            <person name="Jia N."/>
            <person name="Wang J."/>
            <person name="Shi W."/>
            <person name="Du L."/>
            <person name="Sun Y."/>
            <person name="Zhan W."/>
            <person name="Jiang J."/>
            <person name="Wang Q."/>
            <person name="Zhang B."/>
            <person name="Ji P."/>
            <person name="Sakyi L.B."/>
            <person name="Cui X."/>
            <person name="Yuan T."/>
            <person name="Jiang B."/>
            <person name="Yang W."/>
            <person name="Lam T.T.-Y."/>
            <person name="Chang Q."/>
            <person name="Ding S."/>
            <person name="Wang X."/>
            <person name="Zhu J."/>
            <person name="Ruan X."/>
            <person name="Zhao L."/>
            <person name="Wei J."/>
            <person name="Que T."/>
            <person name="Du C."/>
            <person name="Cheng J."/>
            <person name="Dai P."/>
            <person name="Han X."/>
            <person name="Huang E."/>
            <person name="Gao Y."/>
            <person name="Liu J."/>
            <person name="Shao H."/>
            <person name="Ye R."/>
            <person name="Li L."/>
            <person name="Wei W."/>
            <person name="Wang X."/>
            <person name="Wang C."/>
            <person name="Huo Q."/>
            <person name="Li W."/>
            <person name="Guo W."/>
            <person name="Chen H."/>
            <person name="Chen S."/>
            <person name="Zhou L."/>
            <person name="Zhou L."/>
            <person name="Ni X."/>
            <person name="Tian J."/>
            <person name="Zhou Y."/>
            <person name="Sheng Y."/>
            <person name="Liu T."/>
            <person name="Pan Y."/>
            <person name="Xia L."/>
            <person name="Li J."/>
            <person name="Zhao F."/>
            <person name="Cao W."/>
        </authorList>
    </citation>
    <scope>NUCLEOTIDE SEQUENCE</scope>
    <source>
        <strain evidence="2">Rsan-2018</strain>
        <tissue evidence="2">Larvae</tissue>
    </source>
</reference>
<evidence type="ECO:0000256" key="1">
    <source>
        <dbReference type="SAM" id="SignalP"/>
    </source>
</evidence>
<feature type="chain" id="PRO_5039325940" evidence="1">
    <location>
        <begin position="25"/>
        <end position="117"/>
    </location>
</feature>
<comment type="caution">
    <text evidence="2">The sequence shown here is derived from an EMBL/GenBank/DDBJ whole genome shotgun (WGS) entry which is preliminary data.</text>
</comment>